<dbReference type="RefSeq" id="XP_629570.1">
    <property type="nucleotide sequence ID" value="XM_629568.1"/>
</dbReference>
<evidence type="ECO:0000313" key="1">
    <source>
        <dbReference type="EMBL" id="EAL61157.1"/>
    </source>
</evidence>
<dbReference type="EMBL" id="AAFI02000194">
    <property type="protein sequence ID" value="EAL61157.1"/>
    <property type="molecule type" value="Genomic_DNA"/>
</dbReference>
<evidence type="ECO:0000313" key="2">
    <source>
        <dbReference type="Proteomes" id="UP000002195"/>
    </source>
</evidence>
<dbReference type="PaxDb" id="44689-DDB0215523"/>
<sequence length="97" mass="11269">MECVKTKRLPYIWVVIIFSLKRYHVQQACIDSFLTQSGRPMSQVNNDFFMVVIVYPNYLKSYGSTSLYRQLLNSGVECEAHNLEVLGSKPREAKYLN</sequence>
<dbReference type="AlphaFoldDB" id="Q54CV0"/>
<dbReference type="KEGG" id="ddi:DDB_G0292708"/>
<gene>
    <name evidence="1" type="ORF">DDB_G0292708</name>
</gene>
<comment type="caution">
    <text evidence="1">The sequence shown here is derived from an EMBL/GenBank/DDBJ whole genome shotgun (WGS) entry which is preliminary data.</text>
</comment>
<dbReference type="HOGENOM" id="CLU_2351064_0_0_1"/>
<protein>
    <submittedName>
        <fullName evidence="1">Uncharacterized protein</fullName>
    </submittedName>
</protein>
<organism evidence="1 2">
    <name type="scientific">Dictyostelium discoideum</name>
    <name type="common">Social amoeba</name>
    <dbReference type="NCBI Taxonomy" id="44689"/>
    <lineage>
        <taxon>Eukaryota</taxon>
        <taxon>Amoebozoa</taxon>
        <taxon>Evosea</taxon>
        <taxon>Eumycetozoa</taxon>
        <taxon>Dictyostelia</taxon>
        <taxon>Dictyosteliales</taxon>
        <taxon>Dictyosteliaceae</taxon>
        <taxon>Dictyostelium</taxon>
    </lineage>
</organism>
<keyword evidence="2" id="KW-1185">Reference proteome</keyword>
<dbReference type="Proteomes" id="UP000002195">
    <property type="component" value="Unassembled WGS sequence"/>
</dbReference>
<dbReference type="GeneID" id="8628830"/>
<accession>Q54CV0</accession>
<dbReference type="InParanoid" id="Q54CV0"/>
<dbReference type="VEuPathDB" id="AmoebaDB:DDB_G0292708"/>
<reference evidence="1 2" key="1">
    <citation type="journal article" date="2005" name="Nature">
        <title>The genome of the social amoeba Dictyostelium discoideum.</title>
        <authorList>
            <consortium name="The Dictyostelium discoideum Sequencing Consortium"/>
            <person name="Eichinger L."/>
            <person name="Pachebat J.A."/>
            <person name="Glockner G."/>
            <person name="Rajandream M.A."/>
            <person name="Sucgang R."/>
            <person name="Berriman M."/>
            <person name="Song J."/>
            <person name="Olsen R."/>
            <person name="Szafranski K."/>
            <person name="Xu Q."/>
            <person name="Tunggal B."/>
            <person name="Kummerfeld S."/>
            <person name="Madera M."/>
            <person name="Konfortov B.A."/>
            <person name="Rivero F."/>
            <person name="Bankier A.T."/>
            <person name="Lehmann R."/>
            <person name="Hamlin N."/>
            <person name="Davies R."/>
            <person name="Gaudet P."/>
            <person name="Fey P."/>
            <person name="Pilcher K."/>
            <person name="Chen G."/>
            <person name="Saunders D."/>
            <person name="Sodergren E."/>
            <person name="Davis P."/>
            <person name="Kerhornou A."/>
            <person name="Nie X."/>
            <person name="Hall N."/>
            <person name="Anjard C."/>
            <person name="Hemphill L."/>
            <person name="Bason N."/>
            <person name="Farbrother P."/>
            <person name="Desany B."/>
            <person name="Just E."/>
            <person name="Morio T."/>
            <person name="Rost R."/>
            <person name="Churcher C."/>
            <person name="Cooper J."/>
            <person name="Haydock S."/>
            <person name="van Driessche N."/>
            <person name="Cronin A."/>
            <person name="Goodhead I."/>
            <person name="Muzny D."/>
            <person name="Mourier T."/>
            <person name="Pain A."/>
            <person name="Lu M."/>
            <person name="Harper D."/>
            <person name="Lindsay R."/>
            <person name="Hauser H."/>
            <person name="James K."/>
            <person name="Quiles M."/>
            <person name="Madan Babu M."/>
            <person name="Saito T."/>
            <person name="Buchrieser C."/>
            <person name="Wardroper A."/>
            <person name="Felder M."/>
            <person name="Thangavelu M."/>
            <person name="Johnson D."/>
            <person name="Knights A."/>
            <person name="Loulseged H."/>
            <person name="Mungall K."/>
            <person name="Oliver K."/>
            <person name="Price C."/>
            <person name="Quail M.A."/>
            <person name="Urushihara H."/>
            <person name="Hernandez J."/>
            <person name="Rabbinowitsch E."/>
            <person name="Steffen D."/>
            <person name="Sanders M."/>
            <person name="Ma J."/>
            <person name="Kohara Y."/>
            <person name="Sharp S."/>
            <person name="Simmonds M."/>
            <person name="Spiegler S."/>
            <person name="Tivey A."/>
            <person name="Sugano S."/>
            <person name="White B."/>
            <person name="Walker D."/>
            <person name="Woodward J."/>
            <person name="Winckler T."/>
            <person name="Tanaka Y."/>
            <person name="Shaulsky G."/>
            <person name="Schleicher M."/>
            <person name="Weinstock G."/>
            <person name="Rosenthal A."/>
            <person name="Cox E.C."/>
            <person name="Chisholm R.L."/>
            <person name="Gibbs R."/>
            <person name="Loomis W.F."/>
            <person name="Platzer M."/>
            <person name="Kay R.R."/>
            <person name="Williams J."/>
            <person name="Dear P.H."/>
            <person name="Noegel A.A."/>
            <person name="Barrell B."/>
            <person name="Kuspa A."/>
        </authorList>
    </citation>
    <scope>NUCLEOTIDE SEQUENCE [LARGE SCALE GENOMIC DNA]</scope>
    <source>
        <strain evidence="1 2">AX4</strain>
    </source>
</reference>
<name>Q54CV0_DICDI</name>
<proteinExistence type="predicted"/>